<dbReference type="PANTHER" id="PTHR33958:SF1">
    <property type="entry name" value="CILIA- AND FLAGELLA-ASSOCIATED PROTEIN 418"/>
    <property type="match status" value="1"/>
</dbReference>
<evidence type="ECO:0000256" key="2">
    <source>
        <dbReference type="ARBA" id="ARBA00004496"/>
    </source>
</evidence>
<proteinExistence type="predicted"/>
<dbReference type="Proteomes" id="UP001208570">
    <property type="component" value="Unassembled WGS sequence"/>
</dbReference>
<reference evidence="6" key="1">
    <citation type="journal article" date="2023" name="Mol. Biol. Evol.">
        <title>Third-Generation Sequencing Reveals the Adaptive Role of the Epigenome in Three Deep-Sea Polychaetes.</title>
        <authorList>
            <person name="Perez M."/>
            <person name="Aroh O."/>
            <person name="Sun Y."/>
            <person name="Lan Y."/>
            <person name="Juniper S.K."/>
            <person name="Young C.R."/>
            <person name="Angers B."/>
            <person name="Qian P.Y."/>
        </authorList>
    </citation>
    <scope>NUCLEOTIDE SEQUENCE</scope>
    <source>
        <strain evidence="6">P08H-3</strain>
    </source>
</reference>
<comment type="subcellular location">
    <subcellularLocation>
        <location evidence="2">Cytoplasm</location>
    </subcellularLocation>
    <subcellularLocation>
        <location evidence="1">Photoreceptor inner segment</location>
    </subcellularLocation>
</comment>
<evidence type="ECO:0000256" key="3">
    <source>
        <dbReference type="ARBA" id="ARBA00022490"/>
    </source>
</evidence>
<evidence type="ECO:0000256" key="4">
    <source>
        <dbReference type="ARBA" id="ARBA00024819"/>
    </source>
</evidence>
<name>A0AAD9IZ70_9ANNE</name>
<dbReference type="InterPro" id="IPR029239">
    <property type="entry name" value="CFAP418"/>
</dbReference>
<dbReference type="GO" id="GO:0005829">
    <property type="term" value="C:cytosol"/>
    <property type="evidence" value="ECO:0007669"/>
    <property type="project" value="TreeGrafter"/>
</dbReference>
<accession>A0AAD9IZ70</accession>
<organism evidence="6 7">
    <name type="scientific">Paralvinella palmiformis</name>
    <dbReference type="NCBI Taxonomy" id="53620"/>
    <lineage>
        <taxon>Eukaryota</taxon>
        <taxon>Metazoa</taxon>
        <taxon>Spiralia</taxon>
        <taxon>Lophotrochozoa</taxon>
        <taxon>Annelida</taxon>
        <taxon>Polychaeta</taxon>
        <taxon>Sedentaria</taxon>
        <taxon>Canalipalpata</taxon>
        <taxon>Terebellida</taxon>
        <taxon>Terebelliformia</taxon>
        <taxon>Alvinellidae</taxon>
        <taxon>Paralvinella</taxon>
    </lineage>
</organism>
<dbReference type="GO" id="GO:0001917">
    <property type="term" value="C:photoreceptor inner segment"/>
    <property type="evidence" value="ECO:0007669"/>
    <property type="project" value="UniProtKB-SubCell"/>
</dbReference>
<evidence type="ECO:0000313" key="6">
    <source>
        <dbReference type="EMBL" id="KAK2143286.1"/>
    </source>
</evidence>
<dbReference type="EMBL" id="JAODUP010000857">
    <property type="protein sequence ID" value="KAK2143286.1"/>
    <property type="molecule type" value="Genomic_DNA"/>
</dbReference>
<sequence>MADDIDDLLMEADEYLGVVNSSEKGKIDQKYAGDSRITPGSHTFKTLDSSNTKFKSSNQNTRRESDVNDIIDDILEDNSPVNKYTKKSGLGKPEHNKNLTKLVSVPISVSSQTKCFRVWLGGSENKTGISTAVYQRCCDSLRCTDCDFCISMFDNYQWHSSTDYLFLRNNMPDYERLKSKLYSSKGYRAYACQCKWKSMKELTSVESLKDIKWVCGKHPQYT</sequence>
<dbReference type="Pfam" id="PF14996">
    <property type="entry name" value="RMP"/>
    <property type="match status" value="1"/>
</dbReference>
<dbReference type="AlphaFoldDB" id="A0AAD9IZ70"/>
<keyword evidence="3" id="KW-0963">Cytoplasm</keyword>
<dbReference type="PANTHER" id="PTHR33958">
    <property type="entry name" value="PROTEIN C8ORF37"/>
    <property type="match status" value="1"/>
</dbReference>
<gene>
    <name evidence="6" type="ORF">LSH36_857g00134</name>
</gene>
<evidence type="ECO:0000313" key="7">
    <source>
        <dbReference type="Proteomes" id="UP001208570"/>
    </source>
</evidence>
<comment type="caution">
    <text evidence="6">The sequence shown here is derived from an EMBL/GenBank/DDBJ whole genome shotgun (WGS) entry which is preliminary data.</text>
</comment>
<evidence type="ECO:0000256" key="1">
    <source>
        <dbReference type="ARBA" id="ARBA00004437"/>
    </source>
</evidence>
<protein>
    <recommendedName>
        <fullName evidence="5">Cilia- and flagella-associated protein 418</fullName>
    </recommendedName>
</protein>
<keyword evidence="7" id="KW-1185">Reference proteome</keyword>
<comment type="function">
    <text evidence="4">May be involved in photoreceptor outer segment disk morphogenesis.</text>
</comment>
<evidence type="ECO:0000256" key="5">
    <source>
        <dbReference type="ARBA" id="ARBA00026215"/>
    </source>
</evidence>